<organism evidence="1 2">
    <name type="scientific">Lacticaseibacillus paracasei</name>
    <name type="common">Lactobacillus paracasei</name>
    <dbReference type="NCBI Taxonomy" id="1597"/>
    <lineage>
        <taxon>Bacteria</taxon>
        <taxon>Bacillati</taxon>
        <taxon>Bacillota</taxon>
        <taxon>Bacilli</taxon>
        <taxon>Lactobacillales</taxon>
        <taxon>Lactobacillaceae</taxon>
        <taxon>Lacticaseibacillus</taxon>
    </lineage>
</organism>
<dbReference type="AlphaFoldDB" id="A0A422MD41"/>
<proteinExistence type="predicted"/>
<name>A0A422MD41_LACPA</name>
<protein>
    <submittedName>
        <fullName evidence="1">Uncharacterized protein</fullName>
    </submittedName>
</protein>
<dbReference type="EMBL" id="LKFU01000043">
    <property type="protein sequence ID" value="RND87701.1"/>
    <property type="molecule type" value="Genomic_DNA"/>
</dbReference>
<comment type="caution">
    <text evidence="1">The sequence shown here is derived from an EMBL/GenBank/DDBJ whole genome shotgun (WGS) entry which is preliminary data.</text>
</comment>
<reference evidence="1 2" key="1">
    <citation type="journal article" date="2018" name="Front. Microbiol.">
        <title>Conversion of Methionine to Cysteine in Lactobacillus paracasei Depends on the Highly Mobile cysK-ctl-cysE Gene Cluster.</title>
        <authorList>
            <person name="Wuthrich D."/>
            <person name="Irmler S."/>
            <person name="Berthoud H."/>
            <person name="Guggenbuhl B."/>
            <person name="Eugster E."/>
            <person name="Bruggmann R."/>
        </authorList>
    </citation>
    <scope>NUCLEOTIDE SEQUENCE [LARGE SCALE GENOMIC DNA]</scope>
    <source>
        <strain evidence="1 2">FAM18172</strain>
    </source>
</reference>
<evidence type="ECO:0000313" key="1">
    <source>
        <dbReference type="EMBL" id="RND87701.1"/>
    </source>
</evidence>
<accession>A0A422MD41</accession>
<evidence type="ECO:0000313" key="2">
    <source>
        <dbReference type="Proteomes" id="UP000285532"/>
    </source>
</evidence>
<gene>
    <name evidence="1" type="ORF">FAM18172_00782</name>
</gene>
<sequence>MAIADATSAMVSALLGIMDNRRGCSKPKHSKNTRS</sequence>
<dbReference type="Proteomes" id="UP000285532">
    <property type="component" value="Unassembled WGS sequence"/>
</dbReference>